<evidence type="ECO:0000256" key="12">
    <source>
        <dbReference type="ARBA" id="ARBA00023136"/>
    </source>
</evidence>
<feature type="transmembrane region" description="Helical" evidence="14">
    <location>
        <begin position="68"/>
        <end position="88"/>
    </location>
</feature>
<dbReference type="CDD" id="cd07987">
    <property type="entry name" value="LPLAT_MGAT-like"/>
    <property type="match status" value="1"/>
</dbReference>
<dbReference type="Pfam" id="PF03982">
    <property type="entry name" value="DAGAT"/>
    <property type="match status" value="1"/>
</dbReference>
<evidence type="ECO:0000256" key="13">
    <source>
        <dbReference type="ARBA" id="ARBA00023315"/>
    </source>
</evidence>
<protein>
    <recommendedName>
        <fullName evidence="14">Acyltransferase</fullName>
        <ecNumber evidence="14">2.3.1.-</ecNumber>
    </recommendedName>
</protein>
<keyword evidence="9 14" id="KW-0256">Endoplasmic reticulum</keyword>
<evidence type="ECO:0000313" key="16">
    <source>
        <dbReference type="Proteomes" id="UP001497525"/>
    </source>
</evidence>
<evidence type="ECO:0000256" key="3">
    <source>
        <dbReference type="ARBA" id="ARBA00005189"/>
    </source>
</evidence>
<dbReference type="Proteomes" id="UP001497525">
    <property type="component" value="Unassembled WGS sequence"/>
</dbReference>
<evidence type="ECO:0000256" key="10">
    <source>
        <dbReference type="ARBA" id="ARBA00022989"/>
    </source>
</evidence>
<keyword evidence="13" id="KW-0012">Acyltransferase</keyword>
<proteinExistence type="inferred from homology"/>
<sequence>MLETDCTQPGVLKPIDKPVCFDTHGKFTSICYHFQSLLGFFLAHLLFFCQFYYIYLMITWPWNFGPSHILRSILFILLISYTAFYTVMERNTAFRGMYLGGRIRRAKAWNSVFSYFPVHMVLSDELIECARQQNISSNLVSTQSESAFPGLPADKNYLLGYHPHGLFTMGAAACFGTEAVGFSKVFPELRPWCAVHPNFFKFPLLREFALFMGLLGATYNEIRYRLDPKICGQKGNLVLVAVGGAAEMLETRPDRYTLYLKRRFGIFKLALQTGSSLIPCLSFGDTKLYNIIRSQKGTFMRKVEQLIHSWTDVPMVLFYANGLAPYRKPIYAVVGAPIPCERVSNPTREQVAEVKLKYVEALRKMFDRYKIYFDPDAGELEMV</sequence>
<keyword evidence="5" id="KW-0444">Lipid biosynthesis</keyword>
<comment type="similarity">
    <text evidence="4 14">Belongs to the diacylglycerol acyltransferase family.</text>
</comment>
<comment type="caution">
    <text evidence="15">The sequence shown here is derived from an EMBL/GenBank/DDBJ whole genome shotgun (WGS) entry which is preliminary data.</text>
</comment>
<reference evidence="15" key="1">
    <citation type="submission" date="2024-06" db="EMBL/GenBank/DDBJ databases">
        <authorList>
            <person name="Liu X."/>
            <person name="Lenzi L."/>
            <person name="Haldenby T S."/>
            <person name="Uol C."/>
        </authorList>
    </citation>
    <scope>NUCLEOTIDE SEQUENCE</scope>
</reference>
<evidence type="ECO:0000256" key="9">
    <source>
        <dbReference type="ARBA" id="ARBA00022824"/>
    </source>
</evidence>
<evidence type="ECO:0000256" key="1">
    <source>
        <dbReference type="ARBA" id="ARBA00004477"/>
    </source>
</evidence>
<evidence type="ECO:0000256" key="7">
    <source>
        <dbReference type="ARBA" id="ARBA00022692"/>
    </source>
</evidence>
<evidence type="ECO:0000256" key="6">
    <source>
        <dbReference type="ARBA" id="ARBA00022679"/>
    </source>
</evidence>
<dbReference type="AlphaFoldDB" id="A0AAV2TNJ6"/>
<dbReference type="GO" id="GO:0006071">
    <property type="term" value="P:glycerol metabolic process"/>
    <property type="evidence" value="ECO:0007669"/>
    <property type="project" value="UniProtKB-KW"/>
</dbReference>
<dbReference type="GO" id="GO:0005789">
    <property type="term" value="C:endoplasmic reticulum membrane"/>
    <property type="evidence" value="ECO:0007669"/>
    <property type="project" value="UniProtKB-SubCell"/>
</dbReference>
<organism evidence="15 16">
    <name type="scientific">Calicophoron daubneyi</name>
    <name type="common">Rumen fluke</name>
    <name type="synonym">Paramphistomum daubneyi</name>
    <dbReference type="NCBI Taxonomy" id="300641"/>
    <lineage>
        <taxon>Eukaryota</taxon>
        <taxon>Metazoa</taxon>
        <taxon>Spiralia</taxon>
        <taxon>Lophotrochozoa</taxon>
        <taxon>Platyhelminthes</taxon>
        <taxon>Trematoda</taxon>
        <taxon>Digenea</taxon>
        <taxon>Plagiorchiida</taxon>
        <taxon>Pronocephalata</taxon>
        <taxon>Paramphistomoidea</taxon>
        <taxon>Paramphistomidae</taxon>
        <taxon>Calicophoron</taxon>
    </lineage>
</organism>
<accession>A0AAV2TNJ6</accession>
<keyword evidence="12 14" id="KW-0472">Membrane</keyword>
<evidence type="ECO:0000313" key="15">
    <source>
        <dbReference type="EMBL" id="CAL5138788.1"/>
    </source>
</evidence>
<evidence type="ECO:0000256" key="2">
    <source>
        <dbReference type="ARBA" id="ARBA00004771"/>
    </source>
</evidence>
<name>A0AAV2TNJ6_CALDB</name>
<evidence type="ECO:0000256" key="11">
    <source>
        <dbReference type="ARBA" id="ARBA00023098"/>
    </source>
</evidence>
<dbReference type="InterPro" id="IPR007130">
    <property type="entry name" value="DAGAT"/>
</dbReference>
<comment type="pathway">
    <text evidence="2">Glycerolipid metabolism; triacylglycerol biosynthesis.</text>
</comment>
<keyword evidence="11" id="KW-0443">Lipid metabolism</keyword>
<gene>
    <name evidence="15" type="ORF">CDAUBV1_LOCUS13663</name>
</gene>
<dbReference type="EC" id="2.3.1.-" evidence="14"/>
<dbReference type="GO" id="GO:0019432">
    <property type="term" value="P:triglyceride biosynthetic process"/>
    <property type="evidence" value="ECO:0007669"/>
    <property type="project" value="TreeGrafter"/>
</dbReference>
<dbReference type="EMBL" id="CAXLJL010000534">
    <property type="protein sequence ID" value="CAL5138788.1"/>
    <property type="molecule type" value="Genomic_DNA"/>
</dbReference>
<keyword evidence="7 14" id="KW-0812">Transmembrane</keyword>
<comment type="pathway">
    <text evidence="3">Lipid metabolism.</text>
</comment>
<dbReference type="GO" id="GO:0004144">
    <property type="term" value="F:diacylglycerol O-acyltransferase activity"/>
    <property type="evidence" value="ECO:0007669"/>
    <property type="project" value="TreeGrafter"/>
</dbReference>
<evidence type="ECO:0000256" key="14">
    <source>
        <dbReference type="RuleBase" id="RU367023"/>
    </source>
</evidence>
<evidence type="ECO:0000256" key="4">
    <source>
        <dbReference type="ARBA" id="ARBA00005420"/>
    </source>
</evidence>
<dbReference type="PANTHER" id="PTHR12317">
    <property type="entry name" value="DIACYLGLYCEROL O-ACYLTRANSFERASE"/>
    <property type="match status" value="1"/>
</dbReference>
<keyword evidence="6 14" id="KW-0808">Transferase</keyword>
<keyword evidence="8" id="KW-0319">Glycerol metabolism</keyword>
<dbReference type="PANTHER" id="PTHR12317:SF0">
    <property type="entry name" value="ACYLTRANSFERASE"/>
    <property type="match status" value="1"/>
</dbReference>
<feature type="transmembrane region" description="Helical" evidence="14">
    <location>
        <begin position="36"/>
        <end position="56"/>
    </location>
</feature>
<evidence type="ECO:0000256" key="5">
    <source>
        <dbReference type="ARBA" id="ARBA00022516"/>
    </source>
</evidence>
<evidence type="ECO:0000256" key="8">
    <source>
        <dbReference type="ARBA" id="ARBA00022798"/>
    </source>
</evidence>
<keyword evidence="10 14" id="KW-1133">Transmembrane helix</keyword>
<comment type="subcellular location">
    <subcellularLocation>
        <location evidence="1 14">Endoplasmic reticulum membrane</location>
        <topology evidence="1 14">Multi-pass membrane protein</topology>
    </subcellularLocation>
</comment>